<dbReference type="Proteomes" id="UP000186817">
    <property type="component" value="Unassembled WGS sequence"/>
</dbReference>
<dbReference type="GO" id="GO:0032259">
    <property type="term" value="P:methylation"/>
    <property type="evidence" value="ECO:0007669"/>
    <property type="project" value="UniProtKB-KW"/>
</dbReference>
<reference evidence="4 5" key="1">
    <citation type="submission" date="2016-02" db="EMBL/GenBank/DDBJ databases">
        <title>Genome analysis of coral dinoflagellate symbionts highlights evolutionary adaptations to a symbiotic lifestyle.</title>
        <authorList>
            <person name="Aranda M."/>
            <person name="Li Y."/>
            <person name="Liew Y.J."/>
            <person name="Baumgarten S."/>
            <person name="Simakov O."/>
            <person name="Wilson M."/>
            <person name="Piel J."/>
            <person name="Ashoor H."/>
            <person name="Bougouffa S."/>
            <person name="Bajic V.B."/>
            <person name="Ryu T."/>
            <person name="Ravasi T."/>
            <person name="Bayer T."/>
            <person name="Micklem G."/>
            <person name="Kim H."/>
            <person name="Bhak J."/>
            <person name="Lajeunesse T.C."/>
            <person name="Voolstra C.R."/>
        </authorList>
    </citation>
    <scope>NUCLEOTIDE SEQUENCE [LARGE SCALE GENOMIC DNA]</scope>
    <source>
        <strain evidence="4 5">CCMP2467</strain>
    </source>
</reference>
<dbReference type="InterPro" id="IPR029063">
    <property type="entry name" value="SAM-dependent_MTases_sf"/>
</dbReference>
<dbReference type="AlphaFoldDB" id="A0A1Q9EMA8"/>
<dbReference type="InterPro" id="IPR001525">
    <property type="entry name" value="C5_MeTfrase"/>
</dbReference>
<dbReference type="OrthoDB" id="406757at2759"/>
<evidence type="ECO:0000256" key="3">
    <source>
        <dbReference type="ARBA" id="ARBA00022691"/>
    </source>
</evidence>
<dbReference type="Pfam" id="PF00145">
    <property type="entry name" value="DNA_methylase"/>
    <property type="match status" value="1"/>
</dbReference>
<name>A0A1Q9EMA8_SYMMI</name>
<keyword evidence="3" id="KW-0949">S-adenosyl-L-methionine</keyword>
<keyword evidence="2" id="KW-0808">Transferase</keyword>
<accession>A0A1Q9EMA8</accession>
<organism evidence="4 5">
    <name type="scientific">Symbiodinium microadriaticum</name>
    <name type="common">Dinoflagellate</name>
    <name type="synonym">Zooxanthella microadriatica</name>
    <dbReference type="NCBI Taxonomy" id="2951"/>
    <lineage>
        <taxon>Eukaryota</taxon>
        <taxon>Sar</taxon>
        <taxon>Alveolata</taxon>
        <taxon>Dinophyceae</taxon>
        <taxon>Suessiales</taxon>
        <taxon>Symbiodiniaceae</taxon>
        <taxon>Symbiodinium</taxon>
    </lineage>
</organism>
<dbReference type="InterPro" id="IPR018117">
    <property type="entry name" value="C5_DNA_meth_AS"/>
</dbReference>
<evidence type="ECO:0000313" key="5">
    <source>
        <dbReference type="Proteomes" id="UP000186817"/>
    </source>
</evidence>
<dbReference type="PROSITE" id="PS00094">
    <property type="entry name" value="C5_MTASE_1"/>
    <property type="match status" value="1"/>
</dbReference>
<evidence type="ECO:0000256" key="2">
    <source>
        <dbReference type="ARBA" id="ARBA00022679"/>
    </source>
</evidence>
<proteinExistence type="predicted"/>
<keyword evidence="5" id="KW-1185">Reference proteome</keyword>
<comment type="caution">
    <text evidence="4">The sequence shown here is derived from an EMBL/GenBank/DDBJ whole genome shotgun (WGS) entry which is preliminary data.</text>
</comment>
<dbReference type="EMBL" id="LSRX01000116">
    <property type="protein sequence ID" value="OLQ08491.1"/>
    <property type="molecule type" value="Genomic_DNA"/>
</dbReference>
<evidence type="ECO:0000256" key="1">
    <source>
        <dbReference type="ARBA" id="ARBA00022603"/>
    </source>
</evidence>
<dbReference type="Gene3D" id="3.40.50.150">
    <property type="entry name" value="Vaccinia Virus protein VP39"/>
    <property type="match status" value="1"/>
</dbReference>
<gene>
    <name evidence="4" type="ORF">AK812_SmicGene7982</name>
</gene>
<dbReference type="GO" id="GO:0008168">
    <property type="term" value="F:methyltransferase activity"/>
    <property type="evidence" value="ECO:0007669"/>
    <property type="project" value="UniProtKB-KW"/>
</dbReference>
<evidence type="ECO:0000313" key="4">
    <source>
        <dbReference type="EMBL" id="OLQ08491.1"/>
    </source>
</evidence>
<dbReference type="SUPFAM" id="SSF53335">
    <property type="entry name" value="S-adenosyl-L-methionine-dependent methyltransferases"/>
    <property type="match status" value="1"/>
</dbReference>
<protein>
    <submittedName>
        <fullName evidence="4">Uncharacterized protein</fullName>
    </submittedName>
</protein>
<keyword evidence="1" id="KW-0489">Methyltransferase</keyword>
<sequence>MQSIWRNPLAMDSRQVRALSRALRGKAPMKFMTDAYSRVRHSDPQSPLHVLSECGDSRCGAHRLHHPEVRSRFRTFLTKTVRKSSKDSSAWWRDGLLYASLGSGHLLWDCEILDRMRAEGLEIRQICLIDMAYAKPDDITLLVLQTFADWQAAVADLWDEPAPQVLAFGSSQAYFEHCGPGGVAAGCNLFMHCDAAWQGSDEECMRLAQKALVSTGLLARLNNLGSKIVPDEMLQKGPQMLRKYWQVQQEHSEEPFSAGAWLSHGDGDLEPLQDYWLGLDPDEKALQHLETDHRFKQAERARAEEVGLEVWRVRSLDPVKSREAPSIDGREFGEFSPGEVLIAAERKGSWIRVATTLDLWGVEYSAWAKLSVAAPLAHAQPGQSMPPPADDSSVWVPIDGSCIGSVGRFLEQIFVPPGRDPWRPGSSDMSGTDSLAVEKGDVTLRARRRGQDLDWTACLAQGASGPASKWAVVAEDVCLSQESSDSLMEEADALCENSDDDTLLIPEPRPGYAEKTWWARQLEQHALALGYKVSYDSAKPLQLELGIHFECLSTSEPDSAFRSFQAANHAIRKQYTSLEMQVSDCKSSCSEDVDLLVCGSPCNPFSKMRGKRFHVDSVMHHKSYNTTFVEAYKAFEAFEPKAAVMEQTAGFGLPFDCSTAETPLQRFIDGFSDCKFTKGGYWIVVIKCELSIWVKLARSRPGVRGALQFDWQFCG</sequence>